<evidence type="ECO:0000313" key="1">
    <source>
        <dbReference type="EMBL" id="EEV17357.1"/>
    </source>
</evidence>
<accession>C8PIJ2</accession>
<evidence type="ECO:0008006" key="3">
    <source>
        <dbReference type="Google" id="ProtNLM"/>
    </source>
</evidence>
<proteinExistence type="predicted"/>
<dbReference type="EMBL" id="ACYG01000027">
    <property type="protein sequence ID" value="EEV17357.1"/>
    <property type="molecule type" value="Genomic_DNA"/>
</dbReference>
<dbReference type="RefSeq" id="WP_005872465.1">
    <property type="nucleotide sequence ID" value="NZ_ACYG01000027.1"/>
</dbReference>
<keyword evidence="2" id="KW-1185">Reference proteome</keyword>
<dbReference type="eggNOG" id="ENOG5033D9N">
    <property type="taxonomic scope" value="Bacteria"/>
</dbReference>
<evidence type="ECO:0000313" key="2">
    <source>
        <dbReference type="Proteomes" id="UP000005709"/>
    </source>
</evidence>
<dbReference type="AlphaFoldDB" id="C8PIJ2"/>
<gene>
    <name evidence="1" type="ORF">CAMGR0001_1653</name>
</gene>
<sequence>MRYFLKNNDVYAYDDEQIALGYAEGLKELTEEELQEKLAPSIDQLKEGKTAALNEWYKNMTENFKVNIKDFGVVEGGYKALVQIQAIIDTSDDLAVRAYPLANGKMAKVSGVEDIKKIKKALQRAITGLNALKTIYEAKISKAKNSADIEKIVFADTVQETL</sequence>
<name>C8PIJ2_9BACT</name>
<dbReference type="OrthoDB" id="5364831at2"/>
<comment type="caution">
    <text evidence="1">The sequence shown here is derived from an EMBL/GenBank/DDBJ whole genome shotgun (WGS) entry which is preliminary data.</text>
</comment>
<protein>
    <recommendedName>
        <fullName evidence="3">DUF4376 domain-containing protein</fullName>
    </recommendedName>
</protein>
<dbReference type="Proteomes" id="UP000005709">
    <property type="component" value="Unassembled WGS sequence"/>
</dbReference>
<dbReference type="STRING" id="824.CGRAC_0622"/>
<reference evidence="1 2" key="1">
    <citation type="submission" date="2009-07" db="EMBL/GenBank/DDBJ databases">
        <authorList>
            <person name="Madupu R."/>
            <person name="Sebastian Y."/>
            <person name="Durkin A.S."/>
            <person name="Torralba M."/>
            <person name="Methe B."/>
            <person name="Sutton G.G."/>
            <person name="Strausberg R.L."/>
            <person name="Nelson K.E."/>
        </authorList>
    </citation>
    <scope>NUCLEOTIDE SEQUENCE [LARGE SCALE GENOMIC DNA]</scope>
    <source>
        <strain evidence="1 2">RM3268</strain>
    </source>
</reference>
<organism evidence="1 2">
    <name type="scientific">Campylobacter gracilis RM3268</name>
    <dbReference type="NCBI Taxonomy" id="553220"/>
    <lineage>
        <taxon>Bacteria</taxon>
        <taxon>Pseudomonadati</taxon>
        <taxon>Campylobacterota</taxon>
        <taxon>Epsilonproteobacteria</taxon>
        <taxon>Campylobacterales</taxon>
        <taxon>Campylobacteraceae</taxon>
        <taxon>Campylobacter</taxon>
    </lineage>
</organism>